<organism evidence="1 2">
    <name type="scientific">Cirrhinus mrigala</name>
    <name type="common">Mrigala</name>
    <dbReference type="NCBI Taxonomy" id="683832"/>
    <lineage>
        <taxon>Eukaryota</taxon>
        <taxon>Metazoa</taxon>
        <taxon>Chordata</taxon>
        <taxon>Craniata</taxon>
        <taxon>Vertebrata</taxon>
        <taxon>Euteleostomi</taxon>
        <taxon>Actinopterygii</taxon>
        <taxon>Neopterygii</taxon>
        <taxon>Teleostei</taxon>
        <taxon>Ostariophysi</taxon>
        <taxon>Cypriniformes</taxon>
        <taxon>Cyprinidae</taxon>
        <taxon>Labeoninae</taxon>
        <taxon>Labeonini</taxon>
        <taxon>Cirrhinus</taxon>
    </lineage>
</organism>
<name>A0ABD0RXW3_CIRMR</name>
<sequence length="54" mass="5901">MLFPFIGGIASQTPSNNTTFSTPQPTNAMKTTPLQATCPKTVQYITKPFLARLK</sequence>
<gene>
    <name evidence="1" type="ORF">M9458_001375</name>
</gene>
<keyword evidence="2" id="KW-1185">Reference proteome</keyword>
<evidence type="ECO:0000313" key="2">
    <source>
        <dbReference type="Proteomes" id="UP001529510"/>
    </source>
</evidence>
<proteinExistence type="predicted"/>
<comment type="caution">
    <text evidence="1">The sequence shown here is derived from an EMBL/GenBank/DDBJ whole genome shotgun (WGS) entry which is preliminary data.</text>
</comment>
<dbReference type="Proteomes" id="UP001529510">
    <property type="component" value="Unassembled WGS sequence"/>
</dbReference>
<protein>
    <submittedName>
        <fullName evidence="1">Uncharacterized protein</fullName>
    </submittedName>
</protein>
<evidence type="ECO:0000313" key="1">
    <source>
        <dbReference type="EMBL" id="KAL0203357.1"/>
    </source>
</evidence>
<reference evidence="1 2" key="1">
    <citation type="submission" date="2024-05" db="EMBL/GenBank/DDBJ databases">
        <title>Genome sequencing and assembly of Indian major carp, Cirrhinus mrigala (Hamilton, 1822).</title>
        <authorList>
            <person name="Mohindra V."/>
            <person name="Chowdhury L.M."/>
            <person name="Lal K."/>
            <person name="Jena J.K."/>
        </authorList>
    </citation>
    <scope>NUCLEOTIDE SEQUENCE [LARGE SCALE GENOMIC DNA]</scope>
    <source>
        <strain evidence="1">CM1030</strain>
        <tissue evidence="1">Blood</tissue>
    </source>
</reference>
<dbReference type="AlphaFoldDB" id="A0ABD0RXW3"/>
<dbReference type="EMBL" id="JAMKFB020000001">
    <property type="protein sequence ID" value="KAL0203357.1"/>
    <property type="molecule type" value="Genomic_DNA"/>
</dbReference>
<accession>A0ABD0RXW3</accession>
<feature type="non-terminal residue" evidence="1">
    <location>
        <position position="54"/>
    </location>
</feature>